<dbReference type="RefSeq" id="WP_090549848.1">
    <property type="nucleotide sequence ID" value="NZ_FNSR01000002.1"/>
</dbReference>
<dbReference type="PANTHER" id="PTHR11070:SF2">
    <property type="entry name" value="ATP-DEPENDENT DNA HELICASE SRS2"/>
    <property type="match status" value="1"/>
</dbReference>
<keyword evidence="4" id="KW-1185">Reference proteome</keyword>
<proteinExistence type="predicted"/>
<accession>A0A1H7UHX6</accession>
<evidence type="ECO:0000313" key="3">
    <source>
        <dbReference type="EMBL" id="SEL96541.1"/>
    </source>
</evidence>
<dbReference type="Proteomes" id="UP000199120">
    <property type="component" value="Unassembled WGS sequence"/>
</dbReference>
<dbReference type="Gene3D" id="3.40.50.300">
    <property type="entry name" value="P-loop containing nucleotide triphosphate hydrolases"/>
    <property type="match status" value="2"/>
</dbReference>
<evidence type="ECO:0000313" key="4">
    <source>
        <dbReference type="Proteomes" id="UP000199120"/>
    </source>
</evidence>
<dbReference type="PANTHER" id="PTHR11070">
    <property type="entry name" value="UVRD / RECB / PCRA DNA HELICASE FAMILY MEMBER"/>
    <property type="match status" value="1"/>
</dbReference>
<dbReference type="OrthoDB" id="393237at2"/>
<dbReference type="STRING" id="416943.SAMN05445871_4857"/>
<name>A0A1H7UHX6_9BURK</name>
<organism evidence="3 4">
    <name type="scientific">Paraburkholderia caballeronis</name>
    <dbReference type="NCBI Taxonomy" id="416943"/>
    <lineage>
        <taxon>Bacteria</taxon>
        <taxon>Pseudomonadati</taxon>
        <taxon>Pseudomonadota</taxon>
        <taxon>Betaproteobacteria</taxon>
        <taxon>Burkholderiales</taxon>
        <taxon>Burkholderiaceae</taxon>
        <taxon>Paraburkholderia</taxon>
    </lineage>
</organism>
<protein>
    <recommendedName>
        <fullName evidence="1">DNA 3'-5' helicase II</fullName>
    </recommendedName>
</protein>
<reference evidence="4" key="1">
    <citation type="submission" date="2016-10" db="EMBL/GenBank/DDBJ databases">
        <authorList>
            <person name="Varghese N."/>
            <person name="Submissions S."/>
        </authorList>
    </citation>
    <scope>NUCLEOTIDE SEQUENCE [LARGE SCALE GENOMIC DNA]</scope>
    <source>
        <strain evidence="4">LMG 26416</strain>
    </source>
</reference>
<dbReference type="InterPro" id="IPR000212">
    <property type="entry name" value="DNA_helicase_UvrD/REP"/>
</dbReference>
<dbReference type="SUPFAM" id="SSF52540">
    <property type="entry name" value="P-loop containing nucleoside triphosphate hydrolases"/>
    <property type="match status" value="1"/>
</dbReference>
<sequence length="560" mass="61411">MARIVPDDWQHLEAAGAAARERETLALFEKGLPDGYTVYHGVHWTRLSEGFSVFGEADFVIVSPAGRVMIVEQKTGFLRETPKGLVKVYMQTERNVSIALARTVEGLHRRFTAAFGAGTYFLEELLYCPDHVVKDAAIAGVNPARIVDAARKGQLVSIVLDALPADEPRLPCAAKIHHFLADELALTPDAGALVGAAGTLVTRLAGGLATWARRLEFAPFRLRVIGTAGSGKTQLAVQVMKDAVARGQRTLYVCFNRPLADHIVKVAPPEAKVANYHQLCDWVSRDGGHVPDFGGPDVFGGLEQRFAATPIDARWQFDVLIVDEGQDFQQAWVAALERLVRPGGAWWWLEDPLQNLYMREPVALPGWTVLRETTNYRSPRDILDFMRDVASRPVPALAELTAGSPFDGSDVALSTYDEKEKAAATDGEPPAIAATKRAITQALSLGFRKQDIVVLSFRGREGSLLTPLDHLGPHRLRSFTGQYDLFGNPQYRDGDVLVDSIYRFKGQSAPCVIFTEIDFDTFDERAARKLFVGATRATMKLILVASQRAAHALDAARANA</sequence>
<dbReference type="AlphaFoldDB" id="A0A1H7UHX6"/>
<dbReference type="GO" id="GO:0043138">
    <property type="term" value="F:3'-5' DNA helicase activity"/>
    <property type="evidence" value="ECO:0007669"/>
    <property type="project" value="TreeGrafter"/>
</dbReference>
<keyword evidence="3" id="KW-0347">Helicase</keyword>
<evidence type="ECO:0000256" key="1">
    <source>
        <dbReference type="ARBA" id="ARBA00034923"/>
    </source>
</evidence>
<keyword evidence="3" id="KW-0547">Nucleotide-binding</keyword>
<dbReference type="EMBL" id="FOAJ01000019">
    <property type="protein sequence ID" value="SEL96541.1"/>
    <property type="molecule type" value="Genomic_DNA"/>
</dbReference>
<dbReference type="InterPro" id="IPR027417">
    <property type="entry name" value="P-loop_NTPase"/>
</dbReference>
<dbReference type="GO" id="GO:0000725">
    <property type="term" value="P:recombinational repair"/>
    <property type="evidence" value="ECO:0007669"/>
    <property type="project" value="TreeGrafter"/>
</dbReference>
<dbReference type="InterPro" id="IPR027785">
    <property type="entry name" value="UvrD-like_helicase_C"/>
</dbReference>
<keyword evidence="3" id="KW-0378">Hydrolase</keyword>
<dbReference type="GO" id="GO:0005524">
    <property type="term" value="F:ATP binding"/>
    <property type="evidence" value="ECO:0007669"/>
    <property type="project" value="InterPro"/>
</dbReference>
<dbReference type="Pfam" id="PF13538">
    <property type="entry name" value="UvrD_C_2"/>
    <property type="match status" value="1"/>
</dbReference>
<dbReference type="GO" id="GO:0003677">
    <property type="term" value="F:DNA binding"/>
    <property type="evidence" value="ECO:0007669"/>
    <property type="project" value="InterPro"/>
</dbReference>
<keyword evidence="3" id="KW-0067">ATP-binding</keyword>
<evidence type="ECO:0000259" key="2">
    <source>
        <dbReference type="Pfam" id="PF13538"/>
    </source>
</evidence>
<feature type="domain" description="UvrD-like helicase C-terminal" evidence="2">
    <location>
        <begin position="496"/>
        <end position="544"/>
    </location>
</feature>
<gene>
    <name evidence="3" type="ORF">SAMN05192542_11948</name>
</gene>